<feature type="compositionally biased region" description="Basic and acidic residues" evidence="1">
    <location>
        <begin position="548"/>
        <end position="561"/>
    </location>
</feature>
<feature type="compositionally biased region" description="Basic residues" evidence="1">
    <location>
        <begin position="410"/>
        <end position="419"/>
    </location>
</feature>
<evidence type="ECO:0000313" key="2">
    <source>
        <dbReference type="EMBL" id="PRQ46557.1"/>
    </source>
</evidence>
<feature type="region of interest" description="Disordered" evidence="1">
    <location>
        <begin position="251"/>
        <end position="276"/>
    </location>
</feature>
<reference evidence="2 3" key="1">
    <citation type="journal article" date="2018" name="Nat. Genet.">
        <title>The Rosa genome provides new insights in the design of modern roses.</title>
        <authorList>
            <person name="Bendahmane M."/>
        </authorList>
    </citation>
    <scope>NUCLEOTIDE SEQUENCE [LARGE SCALE GENOMIC DNA]</scope>
    <source>
        <strain evidence="3">cv. Old Blush</strain>
    </source>
</reference>
<feature type="compositionally biased region" description="Basic and acidic residues" evidence="1">
    <location>
        <begin position="524"/>
        <end position="539"/>
    </location>
</feature>
<feature type="compositionally biased region" description="Basic and acidic residues" evidence="1">
    <location>
        <begin position="69"/>
        <end position="79"/>
    </location>
</feature>
<name>A0A2P6RJH0_ROSCH</name>
<sequence length="592" mass="64401">MGKKRKLGQREAAQSQVAEPIVISVDDAGKPFEPLKEIGIIQANVLPNPNEVAVNAAEHPGENPLVPEIEGKSEPVEPRKTKKKKHKPIDTCVDVAGKRLEPLKEVGLMQANPAELPPTNPTIEAKSGAELSSNPVPEIEAKPAELPPLNTVTKDGVISKEPRMNPDPNVEAKTGTEEVTVKKKKKKKNKKQKLMESQSTVTTCVDNVEKNGEAKIDEEDVPPKMKKKKNKKQKLGEMRGTVITCVDNAEKNGEAKIDEEDVPLKKKKKKNKKQKLGEMPGTVITCVDDVEKSGEARVDGQLRRPGPVVTEVKGAEGTVIACVNGEGKISEGGEVGEQVTMPGLIQAVGVVENKKSKKSKRKGNKEMESTDIACVNAGKNVELLPNPLPDVEAKPGEVTPNADAEGECKKVKRKKKNKRKGAEEKPLKQYVKVCVICRGKGHIISTCPLLSNKISGNKLSECPQLLQDVEMKSGEAEKLLVCPPEDTLMQDKSSDRKEGESIVKNGEEEKFIGCPSVDALMKEETSGGKEDESAVKNAEESSCTPEDIFMKDEKSDDKEDETIVKIDSASHPEESYVKPMIERGPEVVYPVA</sequence>
<evidence type="ECO:0000313" key="3">
    <source>
        <dbReference type="Proteomes" id="UP000238479"/>
    </source>
</evidence>
<keyword evidence="3" id="KW-1185">Reference proteome</keyword>
<protein>
    <submittedName>
        <fullName evidence="2">Putative transcription factor interactor and regulator CCHC(Zn) family</fullName>
    </submittedName>
</protein>
<feature type="compositionally biased region" description="Basic residues" evidence="1">
    <location>
        <begin position="182"/>
        <end position="192"/>
    </location>
</feature>
<dbReference type="AlphaFoldDB" id="A0A2P6RJH0"/>
<feature type="region of interest" description="Disordered" evidence="1">
    <location>
        <begin position="391"/>
        <end position="422"/>
    </location>
</feature>
<dbReference type="EMBL" id="PDCK01000040">
    <property type="protein sequence ID" value="PRQ46557.1"/>
    <property type="molecule type" value="Genomic_DNA"/>
</dbReference>
<dbReference type="Proteomes" id="UP000238479">
    <property type="component" value="Chromosome 2"/>
</dbReference>
<accession>A0A2P6RJH0</accession>
<dbReference type="Gramene" id="PRQ46557">
    <property type="protein sequence ID" value="PRQ46557"/>
    <property type="gene ID" value="RchiOBHm_Chr2g0090321"/>
</dbReference>
<feature type="region of interest" description="Disordered" evidence="1">
    <location>
        <begin position="109"/>
        <end position="199"/>
    </location>
</feature>
<organism evidence="2 3">
    <name type="scientific">Rosa chinensis</name>
    <name type="common">China rose</name>
    <dbReference type="NCBI Taxonomy" id="74649"/>
    <lineage>
        <taxon>Eukaryota</taxon>
        <taxon>Viridiplantae</taxon>
        <taxon>Streptophyta</taxon>
        <taxon>Embryophyta</taxon>
        <taxon>Tracheophyta</taxon>
        <taxon>Spermatophyta</taxon>
        <taxon>Magnoliopsida</taxon>
        <taxon>eudicotyledons</taxon>
        <taxon>Gunneridae</taxon>
        <taxon>Pentapetalae</taxon>
        <taxon>rosids</taxon>
        <taxon>fabids</taxon>
        <taxon>Rosales</taxon>
        <taxon>Rosaceae</taxon>
        <taxon>Rosoideae</taxon>
        <taxon>Rosoideae incertae sedis</taxon>
        <taxon>Rosa</taxon>
    </lineage>
</organism>
<feature type="compositionally biased region" description="Basic residues" evidence="1">
    <location>
        <begin position="224"/>
        <end position="233"/>
    </location>
</feature>
<feature type="region of interest" description="Disordered" evidence="1">
    <location>
        <begin position="524"/>
        <end position="561"/>
    </location>
</feature>
<evidence type="ECO:0000256" key="1">
    <source>
        <dbReference type="SAM" id="MobiDB-lite"/>
    </source>
</evidence>
<comment type="caution">
    <text evidence="2">The sequence shown here is derived from an EMBL/GenBank/DDBJ whole genome shotgun (WGS) entry which is preliminary data.</text>
</comment>
<feature type="region of interest" description="Disordered" evidence="1">
    <location>
        <begin position="59"/>
        <end position="90"/>
    </location>
</feature>
<gene>
    <name evidence="2" type="ORF">RchiOBHm_Chr2g0090321</name>
</gene>
<proteinExistence type="predicted"/>
<feature type="region of interest" description="Disordered" evidence="1">
    <location>
        <begin position="211"/>
        <end position="236"/>
    </location>
</feature>
<feature type="compositionally biased region" description="Basic residues" evidence="1">
    <location>
        <begin position="265"/>
        <end position="274"/>
    </location>
</feature>